<keyword evidence="2" id="KW-1185">Reference proteome</keyword>
<protein>
    <recommendedName>
        <fullName evidence="3">F-box domain-containing protein</fullName>
    </recommendedName>
</protein>
<comment type="caution">
    <text evidence="1">The sequence shown here is derived from an EMBL/GenBank/DDBJ whole genome shotgun (WGS) entry which is preliminary data.</text>
</comment>
<proteinExistence type="predicted"/>
<organism evidence="1 2">
    <name type="scientific">Friedmanniomyces simplex</name>
    <dbReference type="NCBI Taxonomy" id="329884"/>
    <lineage>
        <taxon>Eukaryota</taxon>
        <taxon>Fungi</taxon>
        <taxon>Dikarya</taxon>
        <taxon>Ascomycota</taxon>
        <taxon>Pezizomycotina</taxon>
        <taxon>Dothideomycetes</taxon>
        <taxon>Dothideomycetidae</taxon>
        <taxon>Mycosphaerellales</taxon>
        <taxon>Teratosphaeriaceae</taxon>
        <taxon>Friedmanniomyces</taxon>
    </lineage>
</organism>
<dbReference type="AlphaFoldDB" id="A0A4V6WL58"/>
<accession>A0A4V6WL58</accession>
<name>A0A4V6WL58_9PEZI</name>
<sequence>MFPSTTTAPGGADVKPKSLLALPPELRLEIYSHVFALLVPDVEDYEVAKIDAFPGFMRTCTLMRAEALPEYRGYLKTTQRDLSRHALMLSGACPLLLRFDKGGAVSHYMIMEGQAGRTKATRIEFVLRTA</sequence>
<dbReference type="OrthoDB" id="62952at2759"/>
<gene>
    <name evidence="1" type="ORF">B0A55_04866</name>
</gene>
<dbReference type="Proteomes" id="UP000309340">
    <property type="component" value="Unassembled WGS sequence"/>
</dbReference>
<dbReference type="EMBL" id="NAJQ01000180">
    <property type="protein sequence ID" value="TKA75869.1"/>
    <property type="molecule type" value="Genomic_DNA"/>
</dbReference>
<evidence type="ECO:0000313" key="1">
    <source>
        <dbReference type="EMBL" id="TKA75869.1"/>
    </source>
</evidence>
<evidence type="ECO:0000313" key="2">
    <source>
        <dbReference type="Proteomes" id="UP000309340"/>
    </source>
</evidence>
<reference evidence="1 2" key="1">
    <citation type="submission" date="2017-03" db="EMBL/GenBank/DDBJ databases">
        <title>Genomes of endolithic fungi from Antarctica.</title>
        <authorList>
            <person name="Coleine C."/>
            <person name="Masonjones S."/>
            <person name="Stajich J.E."/>
        </authorList>
    </citation>
    <scope>NUCLEOTIDE SEQUENCE [LARGE SCALE GENOMIC DNA]</scope>
    <source>
        <strain evidence="1 2">CCFEE 5184</strain>
    </source>
</reference>
<evidence type="ECO:0008006" key="3">
    <source>
        <dbReference type="Google" id="ProtNLM"/>
    </source>
</evidence>